<evidence type="ECO:0000313" key="2">
    <source>
        <dbReference type="Proteomes" id="UP000785200"/>
    </source>
</evidence>
<comment type="caution">
    <text evidence="1">The sequence shown here is derived from an EMBL/GenBank/DDBJ whole genome shotgun (WGS) entry which is preliminary data.</text>
</comment>
<proteinExistence type="predicted"/>
<name>A0A9P6VRG2_9HELO</name>
<dbReference type="AlphaFoldDB" id="A0A9P6VRG2"/>
<protein>
    <submittedName>
        <fullName evidence="1">Uncharacterized protein</fullName>
    </submittedName>
</protein>
<dbReference type="OrthoDB" id="413653at2759"/>
<accession>A0A9P6VRG2</accession>
<dbReference type="Proteomes" id="UP000785200">
    <property type="component" value="Unassembled WGS sequence"/>
</dbReference>
<keyword evidence="2" id="KW-1185">Reference proteome</keyword>
<organism evidence="1 2">
    <name type="scientific">Hyphodiscus hymeniophilus</name>
    <dbReference type="NCBI Taxonomy" id="353542"/>
    <lineage>
        <taxon>Eukaryota</taxon>
        <taxon>Fungi</taxon>
        <taxon>Dikarya</taxon>
        <taxon>Ascomycota</taxon>
        <taxon>Pezizomycotina</taxon>
        <taxon>Leotiomycetes</taxon>
        <taxon>Helotiales</taxon>
        <taxon>Hyphodiscaceae</taxon>
        <taxon>Hyphodiscus</taxon>
    </lineage>
</organism>
<dbReference type="PANTHER" id="PTHR38567:SF1">
    <property type="entry name" value="DUF4291 DOMAIN-CONTAINING PROTEIN"/>
    <property type="match status" value="1"/>
</dbReference>
<reference evidence="1" key="1">
    <citation type="submission" date="2019-07" db="EMBL/GenBank/DDBJ databases">
        <title>Hyphodiscus hymeniophilus genome sequencing and assembly.</title>
        <authorList>
            <person name="Kramer G."/>
            <person name="Nodwell J."/>
        </authorList>
    </citation>
    <scope>NUCLEOTIDE SEQUENCE</scope>
    <source>
        <strain evidence="1">ATCC 34498</strain>
    </source>
</reference>
<dbReference type="PANTHER" id="PTHR38567">
    <property type="entry name" value="DUF4291 DOMAIN-CONTAINING PROTEIN"/>
    <property type="match status" value="1"/>
</dbReference>
<dbReference type="Pfam" id="PF14124">
    <property type="entry name" value="DUF4291"/>
    <property type="match status" value="1"/>
</dbReference>
<sequence>MAMSSDPQSSVPYRQIRALYDEKTITLYQAYSASIADAAVRRQKLSASPDFKFSRMTWIKPSYSLKDARQSRILALTMTHANFHALLSEAIVVHGQTLSEADKAKPVRVQWDPERGPKLEVKDYRSIQIGIGEGLSRKWAEEWIVGIEDVTERALGLKRAVARKVENDWSEEALIGEGWLPKERVYEVPKELRRALRMDE</sequence>
<dbReference type="InterPro" id="IPR025633">
    <property type="entry name" value="DUF4291"/>
</dbReference>
<dbReference type="EMBL" id="VNKQ01000002">
    <property type="protein sequence ID" value="KAG0652847.1"/>
    <property type="molecule type" value="Genomic_DNA"/>
</dbReference>
<evidence type="ECO:0000313" key="1">
    <source>
        <dbReference type="EMBL" id="KAG0652847.1"/>
    </source>
</evidence>
<gene>
    <name evidence="1" type="ORF">D0Z07_0602</name>
</gene>